<dbReference type="Pfam" id="PF00800">
    <property type="entry name" value="PDT"/>
    <property type="match status" value="1"/>
</dbReference>
<dbReference type="NCBIfam" id="NF008866">
    <property type="entry name" value="PRK11899.1"/>
    <property type="match status" value="1"/>
</dbReference>
<evidence type="ECO:0000256" key="1">
    <source>
        <dbReference type="ARBA" id="ARBA00004741"/>
    </source>
</evidence>
<comment type="catalytic activity">
    <reaction evidence="7">
        <text>prephenate + H(+) = 3-phenylpyruvate + CO2 + H2O</text>
        <dbReference type="Rhea" id="RHEA:21648"/>
        <dbReference type="ChEBI" id="CHEBI:15377"/>
        <dbReference type="ChEBI" id="CHEBI:15378"/>
        <dbReference type="ChEBI" id="CHEBI:16526"/>
        <dbReference type="ChEBI" id="CHEBI:18005"/>
        <dbReference type="ChEBI" id="CHEBI:29934"/>
        <dbReference type="EC" id="4.2.1.51"/>
    </reaction>
</comment>
<feature type="domain" description="ACT" evidence="10">
    <location>
        <begin position="211"/>
        <end position="288"/>
    </location>
</feature>
<feature type="site" description="Essential for prephenate dehydratase activity" evidence="8">
    <location>
        <position position="185"/>
    </location>
</feature>
<dbReference type="PROSITE" id="PS51671">
    <property type="entry name" value="ACT"/>
    <property type="match status" value="1"/>
</dbReference>
<sequence>MLPSRHATSEDRMTKNVIAFQGELGAYSHQACRISRPDMDVLPCRTFEDVIEAVRSHQAELAMLPVENSTYGRVADIHHLLPASGLHIIDEAFVRVHISLLGVPGATLGDIREAMSHTVLLGQCRKFLRAHSILPLTGTDTAGSAMEVAQRGEPALAALASPIAGEIYGLDELAHEIEDFKNNTTRFLVMSREPVRARRLNAEGGGLMMTSFVFRVRNIPAALYKAMGGFATNGVNMTKLESYMVDGQFIATQFYADIEGHPEDPNVARALEELDYFTSSMDILGVYPADPLRLRQKAEQTD</sequence>
<organism evidence="11 12">
    <name type="scientific">Paracoccus aminophilus JCM 7686</name>
    <dbReference type="NCBI Taxonomy" id="1367847"/>
    <lineage>
        <taxon>Bacteria</taxon>
        <taxon>Pseudomonadati</taxon>
        <taxon>Pseudomonadota</taxon>
        <taxon>Alphaproteobacteria</taxon>
        <taxon>Rhodobacterales</taxon>
        <taxon>Paracoccaceae</taxon>
        <taxon>Paracoccus</taxon>
    </lineage>
</organism>
<keyword evidence="12" id="KW-1185">Reference proteome</keyword>
<evidence type="ECO:0000259" key="9">
    <source>
        <dbReference type="PROSITE" id="PS51171"/>
    </source>
</evidence>
<evidence type="ECO:0000259" key="10">
    <source>
        <dbReference type="PROSITE" id="PS51671"/>
    </source>
</evidence>
<comment type="pathway">
    <text evidence="1">Amino-acid biosynthesis; L-phenylalanine biosynthesis; phenylpyruvate from prephenate: step 1/1.</text>
</comment>
<evidence type="ECO:0000256" key="7">
    <source>
        <dbReference type="ARBA" id="ARBA00047848"/>
    </source>
</evidence>
<evidence type="ECO:0000256" key="6">
    <source>
        <dbReference type="ARBA" id="ARBA00023239"/>
    </source>
</evidence>
<keyword evidence="6 11" id="KW-0456">Lyase</keyword>
<accession>S5Y0J8</accession>
<dbReference type="GO" id="GO:0004664">
    <property type="term" value="F:prephenate dehydratase activity"/>
    <property type="evidence" value="ECO:0007669"/>
    <property type="project" value="UniProtKB-EC"/>
</dbReference>
<feature type="domain" description="Prephenate dehydratase" evidence="9">
    <location>
        <begin position="17"/>
        <end position="192"/>
    </location>
</feature>
<dbReference type="InterPro" id="IPR018528">
    <property type="entry name" value="Preph_deHydtase_CS"/>
</dbReference>
<dbReference type="CDD" id="cd13631">
    <property type="entry name" value="PBP2_Ct-PDT_like"/>
    <property type="match status" value="1"/>
</dbReference>
<evidence type="ECO:0000256" key="3">
    <source>
        <dbReference type="ARBA" id="ARBA00022605"/>
    </source>
</evidence>
<proteinExistence type="predicted"/>
<dbReference type="GO" id="GO:0005737">
    <property type="term" value="C:cytoplasm"/>
    <property type="evidence" value="ECO:0007669"/>
    <property type="project" value="TreeGrafter"/>
</dbReference>
<keyword evidence="4" id="KW-0057">Aromatic amino acid biosynthesis</keyword>
<dbReference type="PATRIC" id="fig|1367847.3.peg.2169"/>
<dbReference type="InterPro" id="IPR002912">
    <property type="entry name" value="ACT_dom"/>
</dbReference>
<dbReference type="PROSITE" id="PS51171">
    <property type="entry name" value="PREPHENATE_DEHYDR_3"/>
    <property type="match status" value="1"/>
</dbReference>
<evidence type="ECO:0000256" key="8">
    <source>
        <dbReference type="PIRSR" id="PIRSR001500-2"/>
    </source>
</evidence>
<dbReference type="CDD" id="cd04905">
    <property type="entry name" value="ACT_CM-PDT"/>
    <property type="match status" value="1"/>
</dbReference>
<dbReference type="EC" id="4.2.1.51" evidence="2"/>
<dbReference type="Gene3D" id="3.30.70.260">
    <property type="match status" value="1"/>
</dbReference>
<dbReference type="PANTHER" id="PTHR21022:SF19">
    <property type="entry name" value="PREPHENATE DEHYDRATASE-RELATED"/>
    <property type="match status" value="1"/>
</dbReference>
<keyword evidence="5" id="KW-0584">Phenylalanine biosynthesis</keyword>
<dbReference type="InterPro" id="IPR001086">
    <property type="entry name" value="Preph_deHydtase"/>
</dbReference>
<dbReference type="SUPFAM" id="SSF55021">
    <property type="entry name" value="ACT-like"/>
    <property type="match status" value="1"/>
</dbReference>
<dbReference type="GO" id="GO:0009094">
    <property type="term" value="P:L-phenylalanine biosynthetic process"/>
    <property type="evidence" value="ECO:0007669"/>
    <property type="project" value="UniProtKB-UniPathway"/>
</dbReference>
<dbReference type="SUPFAM" id="SSF53850">
    <property type="entry name" value="Periplasmic binding protein-like II"/>
    <property type="match status" value="1"/>
</dbReference>
<dbReference type="InterPro" id="IPR008242">
    <property type="entry name" value="Chor_mutase/pphenate_deHydtase"/>
</dbReference>
<evidence type="ECO:0000313" key="12">
    <source>
        <dbReference type="Proteomes" id="UP000015480"/>
    </source>
</evidence>
<dbReference type="eggNOG" id="COG0077">
    <property type="taxonomic scope" value="Bacteria"/>
</dbReference>
<dbReference type="STRING" id="1367847.JCM7686_2176"/>
<dbReference type="EMBL" id="CP006650">
    <property type="protein sequence ID" value="AGT09255.1"/>
    <property type="molecule type" value="Genomic_DNA"/>
</dbReference>
<dbReference type="AlphaFoldDB" id="S5Y0J8"/>
<evidence type="ECO:0000313" key="11">
    <source>
        <dbReference type="EMBL" id="AGT09255.1"/>
    </source>
</evidence>
<evidence type="ECO:0000256" key="5">
    <source>
        <dbReference type="ARBA" id="ARBA00023222"/>
    </source>
</evidence>
<keyword evidence="3" id="KW-0028">Amino-acid biosynthesis</keyword>
<evidence type="ECO:0000256" key="4">
    <source>
        <dbReference type="ARBA" id="ARBA00023141"/>
    </source>
</evidence>
<dbReference type="InterPro" id="IPR045865">
    <property type="entry name" value="ACT-like_dom_sf"/>
</dbReference>
<gene>
    <name evidence="11" type="ORF">JCM7686_2176</name>
</gene>
<dbReference type="Gene3D" id="3.40.190.10">
    <property type="entry name" value="Periplasmic binding protein-like II"/>
    <property type="match status" value="2"/>
</dbReference>
<protein>
    <recommendedName>
        <fullName evidence="2">prephenate dehydratase</fullName>
        <ecNumber evidence="2">4.2.1.51</ecNumber>
    </recommendedName>
</protein>
<name>S5Y0J8_PARAH</name>
<dbReference type="KEGG" id="pami:JCM7686_2176"/>
<dbReference type="PANTHER" id="PTHR21022">
    <property type="entry name" value="PREPHENATE DEHYDRATASE P PROTEIN"/>
    <property type="match status" value="1"/>
</dbReference>
<dbReference type="PIRSF" id="PIRSF001500">
    <property type="entry name" value="Chor_mut_pdt_Ppr"/>
    <property type="match status" value="1"/>
</dbReference>
<dbReference type="PROSITE" id="PS00857">
    <property type="entry name" value="PREPHENATE_DEHYDR_1"/>
    <property type="match status" value="1"/>
</dbReference>
<dbReference type="UniPathway" id="UPA00121">
    <property type="reaction ID" value="UER00345"/>
</dbReference>
<dbReference type="Proteomes" id="UP000015480">
    <property type="component" value="Chromosome"/>
</dbReference>
<reference evidence="11 12" key="1">
    <citation type="journal article" date="2014" name="BMC Genomics">
        <title>Architecture and functions of a multipartite genome of the methylotrophic bacterium Paracoccus aminophilus JCM 7686, containing primary and secondary chromids.</title>
        <authorList>
            <person name="Dziewit L."/>
            <person name="Czarnecki J."/>
            <person name="Wibberg D."/>
            <person name="Radlinska M."/>
            <person name="Mrozek P."/>
            <person name="Szymczak M."/>
            <person name="Schluter A."/>
            <person name="Puhler A."/>
            <person name="Bartosik D."/>
        </authorList>
    </citation>
    <scope>NUCLEOTIDE SEQUENCE [LARGE SCALE GENOMIC DNA]</scope>
    <source>
        <strain evidence="11">JCM 7686</strain>
    </source>
</reference>
<dbReference type="HOGENOM" id="CLU_035008_4_2_5"/>
<evidence type="ECO:0000256" key="2">
    <source>
        <dbReference type="ARBA" id="ARBA00013147"/>
    </source>
</evidence>